<evidence type="ECO:0000256" key="1">
    <source>
        <dbReference type="ARBA" id="ARBA00022614"/>
    </source>
</evidence>
<evidence type="ECO:0000256" key="5">
    <source>
        <dbReference type="ARBA" id="ARBA00022840"/>
    </source>
</evidence>
<dbReference type="InterPro" id="IPR041118">
    <property type="entry name" value="Rx_N"/>
</dbReference>
<name>A0AAP0N1W1_LIQFO</name>
<dbReference type="Gene3D" id="1.10.8.430">
    <property type="entry name" value="Helical domain of apoptotic protease-activating factors"/>
    <property type="match status" value="1"/>
</dbReference>
<dbReference type="InterPro" id="IPR055414">
    <property type="entry name" value="LRR_R13L4/SHOC2-like"/>
</dbReference>
<evidence type="ECO:0000313" key="13">
    <source>
        <dbReference type="EMBL" id="KAK9265608.1"/>
    </source>
</evidence>
<dbReference type="InterPro" id="IPR056789">
    <property type="entry name" value="LRR_R13L1-DRL21"/>
</dbReference>
<evidence type="ECO:0000256" key="7">
    <source>
        <dbReference type="SAM" id="MobiDB-lite"/>
    </source>
</evidence>
<reference evidence="13 14" key="1">
    <citation type="journal article" date="2024" name="Plant J.">
        <title>Genome sequences and population genomics reveal climatic adaptation and genomic divergence between two closely related sweetgum species.</title>
        <authorList>
            <person name="Xu W.Q."/>
            <person name="Ren C.Q."/>
            <person name="Zhang X.Y."/>
            <person name="Comes H.P."/>
            <person name="Liu X.H."/>
            <person name="Li Y.G."/>
            <person name="Kettle C.J."/>
            <person name="Jalonen R."/>
            <person name="Gaisberger H."/>
            <person name="Ma Y.Z."/>
            <person name="Qiu Y.X."/>
        </authorList>
    </citation>
    <scope>NUCLEOTIDE SEQUENCE [LARGE SCALE GENOMIC DNA]</scope>
    <source>
        <strain evidence="13">Hangzhou</strain>
    </source>
</reference>
<accession>A0AAP0N1W1</accession>
<evidence type="ECO:0000259" key="10">
    <source>
        <dbReference type="Pfam" id="PF23559"/>
    </source>
</evidence>
<keyword evidence="6" id="KW-0175">Coiled coil</keyword>
<evidence type="ECO:0000256" key="4">
    <source>
        <dbReference type="ARBA" id="ARBA00022821"/>
    </source>
</evidence>
<dbReference type="FunFam" id="1.10.10.10:FF:000322">
    <property type="entry name" value="Probable disease resistance protein At1g63360"/>
    <property type="match status" value="1"/>
</dbReference>
<dbReference type="EMBL" id="JBBPBK010000359">
    <property type="protein sequence ID" value="KAK9265608.1"/>
    <property type="molecule type" value="Genomic_DNA"/>
</dbReference>
<dbReference type="SUPFAM" id="SSF52058">
    <property type="entry name" value="L domain-like"/>
    <property type="match status" value="2"/>
</dbReference>
<evidence type="ECO:0000259" key="9">
    <source>
        <dbReference type="Pfam" id="PF18052"/>
    </source>
</evidence>
<feature type="domain" description="Disease resistance protein winged helix" evidence="10">
    <location>
        <begin position="434"/>
        <end position="507"/>
    </location>
</feature>
<gene>
    <name evidence="13" type="ORF">L1049_010778</name>
</gene>
<dbReference type="Gene3D" id="3.80.10.10">
    <property type="entry name" value="Ribonuclease Inhibitor"/>
    <property type="match status" value="2"/>
</dbReference>
<evidence type="ECO:0000259" key="12">
    <source>
        <dbReference type="Pfam" id="PF25019"/>
    </source>
</evidence>
<keyword evidence="5" id="KW-0067">ATP-binding</keyword>
<feature type="coiled-coil region" evidence="6">
    <location>
        <begin position="237"/>
        <end position="271"/>
    </location>
</feature>
<dbReference type="PANTHER" id="PTHR36766:SF70">
    <property type="entry name" value="DISEASE RESISTANCE PROTEIN RGA4"/>
    <property type="match status" value="1"/>
</dbReference>
<keyword evidence="1" id="KW-0433">Leucine-rich repeat</keyword>
<dbReference type="Pfam" id="PF23598">
    <property type="entry name" value="LRR_14"/>
    <property type="match status" value="1"/>
</dbReference>
<proteinExistence type="predicted"/>
<evidence type="ECO:0000313" key="14">
    <source>
        <dbReference type="Proteomes" id="UP001415857"/>
    </source>
</evidence>
<keyword evidence="3" id="KW-0547">Nucleotide-binding</keyword>
<feature type="region of interest" description="Disordered" evidence="7">
    <location>
        <begin position="1251"/>
        <end position="1324"/>
    </location>
</feature>
<dbReference type="InterPro" id="IPR036388">
    <property type="entry name" value="WH-like_DNA-bd_sf"/>
</dbReference>
<dbReference type="GO" id="GO:0043531">
    <property type="term" value="F:ADP binding"/>
    <property type="evidence" value="ECO:0007669"/>
    <property type="project" value="InterPro"/>
</dbReference>
<evidence type="ECO:0000259" key="11">
    <source>
        <dbReference type="Pfam" id="PF23598"/>
    </source>
</evidence>
<feature type="compositionally biased region" description="Acidic residues" evidence="7">
    <location>
        <begin position="1312"/>
        <end position="1324"/>
    </location>
</feature>
<dbReference type="Proteomes" id="UP001415857">
    <property type="component" value="Unassembled WGS sequence"/>
</dbReference>
<protein>
    <recommendedName>
        <fullName evidence="15">Disease resistance protein RGA3</fullName>
    </recommendedName>
</protein>
<dbReference type="Pfam" id="PF25019">
    <property type="entry name" value="LRR_R13L1-DRL21"/>
    <property type="match status" value="1"/>
</dbReference>
<feature type="domain" description="Disease resistance N-terminal" evidence="9">
    <location>
        <begin position="8"/>
        <end position="98"/>
    </location>
</feature>
<dbReference type="FunFam" id="3.40.50.300:FF:001091">
    <property type="entry name" value="Probable disease resistance protein At1g61300"/>
    <property type="match status" value="1"/>
</dbReference>
<dbReference type="PRINTS" id="PR00364">
    <property type="entry name" value="DISEASERSIST"/>
</dbReference>
<dbReference type="CDD" id="cd14798">
    <property type="entry name" value="RX-CC_like"/>
    <property type="match status" value="1"/>
</dbReference>
<dbReference type="GO" id="GO:0006952">
    <property type="term" value="P:defense response"/>
    <property type="evidence" value="ECO:0007669"/>
    <property type="project" value="UniProtKB-KW"/>
</dbReference>
<keyword evidence="14" id="KW-1185">Reference proteome</keyword>
<evidence type="ECO:0000256" key="6">
    <source>
        <dbReference type="SAM" id="Coils"/>
    </source>
</evidence>
<keyword evidence="4" id="KW-0611">Plant defense</keyword>
<dbReference type="GO" id="GO:0051707">
    <property type="term" value="P:response to other organism"/>
    <property type="evidence" value="ECO:0007669"/>
    <property type="project" value="UniProtKB-ARBA"/>
</dbReference>
<organism evidence="13 14">
    <name type="scientific">Liquidambar formosana</name>
    <name type="common">Formosan gum</name>
    <dbReference type="NCBI Taxonomy" id="63359"/>
    <lineage>
        <taxon>Eukaryota</taxon>
        <taxon>Viridiplantae</taxon>
        <taxon>Streptophyta</taxon>
        <taxon>Embryophyta</taxon>
        <taxon>Tracheophyta</taxon>
        <taxon>Spermatophyta</taxon>
        <taxon>Magnoliopsida</taxon>
        <taxon>eudicotyledons</taxon>
        <taxon>Gunneridae</taxon>
        <taxon>Pentapetalae</taxon>
        <taxon>Saxifragales</taxon>
        <taxon>Altingiaceae</taxon>
        <taxon>Liquidambar</taxon>
    </lineage>
</organism>
<feature type="compositionally biased region" description="Acidic residues" evidence="7">
    <location>
        <begin position="1253"/>
        <end position="1305"/>
    </location>
</feature>
<evidence type="ECO:0000256" key="2">
    <source>
        <dbReference type="ARBA" id="ARBA00022737"/>
    </source>
</evidence>
<dbReference type="Pfam" id="PF18052">
    <property type="entry name" value="Rx_N"/>
    <property type="match status" value="1"/>
</dbReference>
<dbReference type="InterPro" id="IPR002182">
    <property type="entry name" value="NB-ARC"/>
</dbReference>
<dbReference type="Pfam" id="PF23559">
    <property type="entry name" value="WHD_DRP"/>
    <property type="match status" value="1"/>
</dbReference>
<evidence type="ECO:0000256" key="3">
    <source>
        <dbReference type="ARBA" id="ARBA00022741"/>
    </source>
</evidence>
<dbReference type="Gene3D" id="1.10.10.10">
    <property type="entry name" value="Winged helix-like DNA-binding domain superfamily/Winged helix DNA-binding domain"/>
    <property type="match status" value="1"/>
</dbReference>
<dbReference type="Pfam" id="PF00931">
    <property type="entry name" value="NB-ARC"/>
    <property type="match status" value="1"/>
</dbReference>
<evidence type="ECO:0008006" key="15">
    <source>
        <dbReference type="Google" id="ProtNLM"/>
    </source>
</evidence>
<sequence>MEAIVGFAMGKVLETATSLTAQEVSRAWGLEAELQSLSDSATMIQAVLRDAAQRPAREEAVRLWLKKLQTFAYDAEDVLDEFTYEVLRLKVESLNGKKRKRDLFSLPESIGFRFKMAQKVKDINIALERIKSDATGFGLRLGGSVDATPQFMENRETTSFLVDPKVIGRDDDVSKIVNLLVDSSNQEVLSVISIVGMAGLGKTTIAQLVYHNDEIKRHFDSRMWVCVSENFEFKRILSECLESLDQANGRMENLNTMLAKLREKLEGKRYLLVLDDVWNDELEKWDSLRSRLLLINTTKGNKIIVTTRSDQVSSIMETVIPRYHLENLSEEECWSIFKERAFANGGAPMTSDLEGIGKEIVKRCAGVPLAAKVLGGMMHSKKEKDEWLFIQNNKIWDSSEDENKIKKEILPALKLSFDHLPSPCLKQCFAYCSIFQKDSQIVKDNLIQLWMAQGLLRPSQGSNMEMEDLGSKYFNILLANSLFQDATKDKYDNISKCKMHDLVHDLALEVSRDESLALEPDEVKDKLEIQHLVLVSPGNILPNIPDESAGKLRTLFWQGNVLCNMLSNFKGLRVLNLVRADNIVELPISIGELIHLRYLDLSHTDIKVLPESITKLYNLQTLRLECCLHLKECPNDMKNLINLRHFCISNYFFDGPTKKMPVEMGRLTCLQTLSCFGVGQERGPRIEELGCLEKLRGELYICNLEHVRDGEEAKKANLLGKTKIYELGFTWSTGEERQGNNNDWDVLEGLQPHPNLKCLVISGFMADKFPPWIMRMAVNAYGGGRLLPLNNLVEIWLQDCNKCEQIPMLGHLPCLRVLEIIRMYNVKCIGAEFYGYNQDDGASSSGSETRACARPLFPALKKFGLWAMTNLVEWVEAARVAFPCLEDLSLQICQQLATAPSPFSTLKELRIYAVDSSMPLTNISGNLSTLTSLSIERVSELRFLPEGLLQNNKNLASLEIKTCSKLKYITPDVSGCCTSLRSLEISNCFELSYLPDGLHTLISLEEMRIDSCFSLQSIPSIDGLKSLRMLEIKCCLELTSLPSGLQSCTSLEDLTVLDCHSLISVPEDLRELSSLSSLTMRGCIKLKCLPEWLTCLTQLKILDIGGFWKKLDSFPNFEGILQLQQLRELRLYGWPKLKSLPDQLQHLTALTYLSINDFHGVKALPEWLGNLLFLNQLHIRNCKNLNYLPEAMRRLTKLEEVGIVKCRHLEECGMESDRECSKFSHVPTFNFFRTESDEESYIPWYRSEKQYESDYESEESDDETLEADDESKESDDDLLDESDDETLEADDESQESDDALLDESYETANDVLLDESDESAAGDS</sequence>
<feature type="domain" description="R13L1/DRL21-like LRR repeat region" evidence="12">
    <location>
        <begin position="1142"/>
        <end position="1206"/>
    </location>
</feature>
<dbReference type="GO" id="GO:0005524">
    <property type="term" value="F:ATP binding"/>
    <property type="evidence" value="ECO:0007669"/>
    <property type="project" value="UniProtKB-KW"/>
</dbReference>
<dbReference type="SUPFAM" id="SSF52540">
    <property type="entry name" value="P-loop containing nucleoside triphosphate hydrolases"/>
    <property type="match status" value="1"/>
</dbReference>
<dbReference type="InterPro" id="IPR038005">
    <property type="entry name" value="RX-like_CC"/>
</dbReference>
<dbReference type="PANTHER" id="PTHR36766">
    <property type="entry name" value="PLANT BROAD-SPECTRUM MILDEW RESISTANCE PROTEIN RPW8"/>
    <property type="match status" value="1"/>
</dbReference>
<dbReference type="Gene3D" id="1.20.5.4130">
    <property type="match status" value="1"/>
</dbReference>
<dbReference type="Gene3D" id="3.40.50.300">
    <property type="entry name" value="P-loop containing nucleotide triphosphate hydrolases"/>
    <property type="match status" value="1"/>
</dbReference>
<feature type="domain" description="NB-ARC" evidence="8">
    <location>
        <begin position="170"/>
        <end position="344"/>
    </location>
</feature>
<feature type="domain" description="Disease resistance R13L4/SHOC-2-like LRR" evidence="11">
    <location>
        <begin position="558"/>
        <end position="892"/>
    </location>
</feature>
<evidence type="ECO:0000259" key="8">
    <source>
        <dbReference type="Pfam" id="PF00931"/>
    </source>
</evidence>
<dbReference type="InterPro" id="IPR058922">
    <property type="entry name" value="WHD_DRP"/>
</dbReference>
<comment type="caution">
    <text evidence="13">The sequence shown here is derived from an EMBL/GenBank/DDBJ whole genome shotgun (WGS) entry which is preliminary data.</text>
</comment>
<keyword evidence="2" id="KW-0677">Repeat</keyword>
<dbReference type="InterPro" id="IPR027417">
    <property type="entry name" value="P-loop_NTPase"/>
</dbReference>
<dbReference type="InterPro" id="IPR042197">
    <property type="entry name" value="Apaf_helical"/>
</dbReference>
<dbReference type="InterPro" id="IPR032675">
    <property type="entry name" value="LRR_dom_sf"/>
</dbReference>